<evidence type="ECO:0000313" key="3">
    <source>
        <dbReference type="Proteomes" id="UP000229307"/>
    </source>
</evidence>
<protein>
    <submittedName>
        <fullName evidence="2">Uncharacterized protein</fullName>
    </submittedName>
</protein>
<gene>
    <name evidence="2" type="ORF">COY52_01100</name>
</gene>
<name>A0A2M7SF06_9BACT</name>
<keyword evidence="1" id="KW-0472">Membrane</keyword>
<evidence type="ECO:0000256" key="1">
    <source>
        <dbReference type="SAM" id="Phobius"/>
    </source>
</evidence>
<comment type="caution">
    <text evidence="2">The sequence shown here is derived from an EMBL/GenBank/DDBJ whole genome shotgun (WGS) entry which is preliminary data.</text>
</comment>
<evidence type="ECO:0000313" key="2">
    <source>
        <dbReference type="EMBL" id="PIZ18117.1"/>
    </source>
</evidence>
<feature type="transmembrane region" description="Helical" evidence="1">
    <location>
        <begin position="6"/>
        <end position="26"/>
    </location>
</feature>
<keyword evidence="1" id="KW-1133">Transmembrane helix</keyword>
<dbReference type="AlphaFoldDB" id="A0A2M7SF06"/>
<dbReference type="Proteomes" id="UP000229307">
    <property type="component" value="Unassembled WGS sequence"/>
</dbReference>
<organism evidence="2 3">
    <name type="scientific">Candidatus Desantisbacteria bacterium CG_4_10_14_0_8_um_filter_48_22</name>
    <dbReference type="NCBI Taxonomy" id="1974543"/>
    <lineage>
        <taxon>Bacteria</taxon>
        <taxon>Candidatus Desantisiibacteriota</taxon>
    </lineage>
</organism>
<accession>A0A2M7SF06</accession>
<keyword evidence="1" id="KW-0812">Transmembrane</keyword>
<reference evidence="3" key="1">
    <citation type="submission" date="2017-09" db="EMBL/GenBank/DDBJ databases">
        <title>Depth-based differentiation of microbial function through sediment-hosted aquifers and enrichment of novel symbionts in the deep terrestrial subsurface.</title>
        <authorList>
            <person name="Probst A.J."/>
            <person name="Ladd B."/>
            <person name="Jarett J.K."/>
            <person name="Geller-Mcgrath D.E."/>
            <person name="Sieber C.M.K."/>
            <person name="Emerson J.B."/>
            <person name="Anantharaman K."/>
            <person name="Thomas B.C."/>
            <person name="Malmstrom R."/>
            <person name="Stieglmeier M."/>
            <person name="Klingl A."/>
            <person name="Woyke T."/>
            <person name="Ryan C.M."/>
            <person name="Banfield J.F."/>
        </authorList>
    </citation>
    <scope>NUCLEOTIDE SEQUENCE [LARGE SCALE GENOMIC DNA]</scope>
</reference>
<proteinExistence type="predicted"/>
<sequence length="155" mass="17152">MMNWPNIIIPIVAVYGAILSTYNIIVQLKKAAFRVKVEISMGLTTSGFGVSGPTIFLSVANIGERAITLSSEGFVLPDNSHLVFPNPLTNVTFPYDLLPGKNCQIWVEARILARELQSHGFSGKINLIGFYGTQIGKDFKSKPYKFDISKWIKSL</sequence>
<dbReference type="EMBL" id="PFMR01000034">
    <property type="protein sequence ID" value="PIZ18117.1"/>
    <property type="molecule type" value="Genomic_DNA"/>
</dbReference>